<organism evidence="1 2">
    <name type="scientific">Steinernema glaseri</name>
    <dbReference type="NCBI Taxonomy" id="37863"/>
    <lineage>
        <taxon>Eukaryota</taxon>
        <taxon>Metazoa</taxon>
        <taxon>Ecdysozoa</taxon>
        <taxon>Nematoda</taxon>
        <taxon>Chromadorea</taxon>
        <taxon>Rhabditida</taxon>
        <taxon>Tylenchina</taxon>
        <taxon>Panagrolaimomorpha</taxon>
        <taxon>Strongyloidoidea</taxon>
        <taxon>Steinernematidae</taxon>
        <taxon>Steinernema</taxon>
    </lineage>
</organism>
<keyword evidence="1" id="KW-1185">Reference proteome</keyword>
<accession>A0A1I8A4A0</accession>
<name>A0A1I8A4A0_9BILA</name>
<sequence length="92" mass="9589">MVLPFYYVVYLYSYFPKRGPELLSATLLATDVGGAKPIPSGSGIGSTEDAAYDLAGEYEDTGLNGTIGGVGGMTALPGYLPLSLPELPNNEL</sequence>
<dbReference type="Proteomes" id="UP000095287">
    <property type="component" value="Unplaced"/>
</dbReference>
<reference evidence="2" key="1">
    <citation type="submission" date="2016-11" db="UniProtKB">
        <authorList>
            <consortium name="WormBaseParasite"/>
        </authorList>
    </citation>
    <scope>IDENTIFICATION</scope>
</reference>
<protein>
    <submittedName>
        <fullName evidence="2">Cadherin_C domain-containing protein</fullName>
    </submittedName>
</protein>
<dbReference type="WBParaSite" id="L893_g32424.t1">
    <property type="protein sequence ID" value="L893_g32424.t1"/>
    <property type="gene ID" value="L893_g32424"/>
</dbReference>
<evidence type="ECO:0000313" key="1">
    <source>
        <dbReference type="Proteomes" id="UP000095287"/>
    </source>
</evidence>
<evidence type="ECO:0000313" key="2">
    <source>
        <dbReference type="WBParaSite" id="L893_g32424.t1"/>
    </source>
</evidence>
<proteinExistence type="predicted"/>
<dbReference type="AlphaFoldDB" id="A0A1I8A4A0"/>